<organism evidence="2">
    <name type="scientific">Tunturiibacter gelidiferens</name>
    <dbReference type="NCBI Taxonomy" id="3069689"/>
    <lineage>
        <taxon>Bacteria</taxon>
        <taxon>Pseudomonadati</taxon>
        <taxon>Acidobacteriota</taxon>
        <taxon>Terriglobia</taxon>
        <taxon>Terriglobales</taxon>
        <taxon>Acidobacteriaceae</taxon>
        <taxon>Tunturiibacter</taxon>
    </lineage>
</organism>
<feature type="chain" id="PRO_5043347179" description="P-type conjugative transfer protein TrbJ" evidence="1">
    <location>
        <begin position="24"/>
        <end position="301"/>
    </location>
</feature>
<dbReference type="EMBL" id="CP132938">
    <property type="protein sequence ID" value="XCB21983.1"/>
    <property type="molecule type" value="Genomic_DNA"/>
</dbReference>
<keyword evidence="1" id="KW-0732">Signal</keyword>
<proteinExistence type="predicted"/>
<evidence type="ECO:0000313" key="2">
    <source>
        <dbReference type="EMBL" id="XCB21983.1"/>
    </source>
</evidence>
<dbReference type="RefSeq" id="WP_353071976.1">
    <property type="nucleotide sequence ID" value="NZ_CP132938.1"/>
</dbReference>
<reference evidence="2" key="1">
    <citation type="submission" date="2023-08" db="EMBL/GenBank/DDBJ databases">
        <authorList>
            <person name="Messyasz A."/>
            <person name="Mannisto M.K."/>
            <person name="Kerkhof L.J."/>
            <person name="Haggblom M."/>
        </authorList>
    </citation>
    <scope>NUCLEOTIDE SEQUENCE</scope>
    <source>
        <strain evidence="2">M8UP39</strain>
    </source>
</reference>
<sequence>MTKTRTILFTLLTSFLSAGAAHAQFGSGIVYDPTQSAHALQQLQQGASELQKWTTELNDWQEHLQKEAQIYTTAEETRTQIVTMYNLAYQMSTMPQNLAARYKADFARWSNLAAPPNTYGNTSELVNALNFGGLPQASQGYNSAFVQAQNYPSGIYSSLDSPTRATIANQYATSELARTTTTSAVATLGTVRSDSQAFATKLANLEADTFSTDPAQQTENALLGKINSATLLQIHSQQDTNQLLAASIQQQILAQKQQIDEQNRAINNSIYFQQNFSNTMQNVTSGVSNSIHSISLSTTGQ</sequence>
<reference evidence="2" key="2">
    <citation type="journal article" date="2024" name="Environ. Microbiol.">
        <title>Genome analysis and description of Tunturibacter gen. nov. expands the diversity of Terriglobia in tundra soils.</title>
        <authorList>
            <person name="Messyasz A."/>
            <person name="Mannisto M.K."/>
            <person name="Kerkhof L.J."/>
            <person name="Haggblom M.M."/>
        </authorList>
    </citation>
    <scope>NUCLEOTIDE SEQUENCE</scope>
    <source>
        <strain evidence="2">M8UP39</strain>
    </source>
</reference>
<protein>
    <recommendedName>
        <fullName evidence="3">P-type conjugative transfer protein TrbJ</fullName>
    </recommendedName>
</protein>
<dbReference type="AlphaFoldDB" id="A0AAU7YZE9"/>
<dbReference type="KEGG" id="tgi:RBB81_20745"/>
<accession>A0AAU7YZE9</accession>
<gene>
    <name evidence="2" type="ORF">RBB81_20745</name>
</gene>
<name>A0AAU7YZE9_9BACT</name>
<evidence type="ECO:0000256" key="1">
    <source>
        <dbReference type="SAM" id="SignalP"/>
    </source>
</evidence>
<evidence type="ECO:0008006" key="3">
    <source>
        <dbReference type="Google" id="ProtNLM"/>
    </source>
</evidence>
<feature type="signal peptide" evidence="1">
    <location>
        <begin position="1"/>
        <end position="23"/>
    </location>
</feature>